<gene>
    <name evidence="2" type="ORF">SAMN05216368_11355</name>
</gene>
<name>A0A5E9G257_9MICO</name>
<keyword evidence="1" id="KW-0812">Transmembrane</keyword>
<dbReference type="RefSeq" id="WP_158252770.1">
    <property type="nucleotide sequence ID" value="NZ_FNIB01000013.1"/>
</dbReference>
<keyword evidence="1" id="KW-0472">Membrane</keyword>
<accession>A0A5E9G257</accession>
<dbReference type="AlphaFoldDB" id="A0A5E9G257"/>
<feature type="transmembrane region" description="Helical" evidence="1">
    <location>
        <begin position="23"/>
        <end position="45"/>
    </location>
</feature>
<evidence type="ECO:0000256" key="1">
    <source>
        <dbReference type="SAM" id="Phobius"/>
    </source>
</evidence>
<dbReference type="Proteomes" id="UP000199639">
    <property type="component" value="Unassembled WGS sequence"/>
</dbReference>
<keyword evidence="1" id="KW-1133">Transmembrane helix</keyword>
<protein>
    <submittedName>
        <fullName evidence="2">Uncharacterized protein</fullName>
    </submittedName>
</protein>
<dbReference type="STRING" id="1424659.SAMN05216368_11355"/>
<sequence>MNYLPDDELKPDKGGRKLSMNRIALWVIVGGVGVYYLGTGMFGLLSK</sequence>
<dbReference type="EMBL" id="FNIB01000013">
    <property type="protein sequence ID" value="SDO24993.1"/>
    <property type="molecule type" value="Genomic_DNA"/>
</dbReference>
<proteinExistence type="predicted"/>
<organism evidence="2 3">
    <name type="scientific">Cryobacterium flavum</name>
    <dbReference type="NCBI Taxonomy" id="1424659"/>
    <lineage>
        <taxon>Bacteria</taxon>
        <taxon>Bacillati</taxon>
        <taxon>Actinomycetota</taxon>
        <taxon>Actinomycetes</taxon>
        <taxon>Micrococcales</taxon>
        <taxon>Microbacteriaceae</taxon>
        <taxon>Cryobacterium</taxon>
    </lineage>
</organism>
<evidence type="ECO:0000313" key="2">
    <source>
        <dbReference type="EMBL" id="SDO24993.1"/>
    </source>
</evidence>
<reference evidence="2 3" key="1">
    <citation type="submission" date="2016-10" db="EMBL/GenBank/DDBJ databases">
        <authorList>
            <person name="Varghese N."/>
            <person name="Submissions S."/>
        </authorList>
    </citation>
    <scope>NUCLEOTIDE SEQUENCE [LARGE SCALE GENOMIC DNA]</scope>
    <source>
        <strain evidence="2 3">CGMCC 1.11215</strain>
    </source>
</reference>
<evidence type="ECO:0000313" key="3">
    <source>
        <dbReference type="Proteomes" id="UP000199639"/>
    </source>
</evidence>